<name>A0A6B0UMA4_IXORI</name>
<dbReference type="EMBL" id="GIFC01008672">
    <property type="protein sequence ID" value="MXU90755.1"/>
    <property type="molecule type" value="Transcribed_RNA"/>
</dbReference>
<reference evidence="1" key="1">
    <citation type="submission" date="2019-12" db="EMBL/GenBank/DDBJ databases">
        <title>An insight into the sialome of adult female Ixodes ricinus ticks feeding for 6 days.</title>
        <authorList>
            <person name="Perner J."/>
            <person name="Ribeiro J.M.C."/>
        </authorList>
    </citation>
    <scope>NUCLEOTIDE SEQUENCE</scope>
    <source>
        <strain evidence="1">Semi-engorged</strain>
        <tissue evidence="1">Salivary glands</tissue>
    </source>
</reference>
<organism evidence="1">
    <name type="scientific">Ixodes ricinus</name>
    <name type="common">Common tick</name>
    <name type="synonym">Acarus ricinus</name>
    <dbReference type="NCBI Taxonomy" id="34613"/>
    <lineage>
        <taxon>Eukaryota</taxon>
        <taxon>Metazoa</taxon>
        <taxon>Ecdysozoa</taxon>
        <taxon>Arthropoda</taxon>
        <taxon>Chelicerata</taxon>
        <taxon>Arachnida</taxon>
        <taxon>Acari</taxon>
        <taxon>Parasitiformes</taxon>
        <taxon>Ixodida</taxon>
        <taxon>Ixodoidea</taxon>
        <taxon>Ixodidae</taxon>
        <taxon>Ixodinae</taxon>
        <taxon>Ixodes</taxon>
    </lineage>
</organism>
<dbReference type="AlphaFoldDB" id="A0A6B0UMA4"/>
<proteinExistence type="predicted"/>
<sequence>MLVSVSRSCRLMLLSSFSSRMMACEFGSSLCARRSLPSASSKQPCILRPTPQRYSAFTLFGSMSSAFLAYATAMLPLPVCTQHSEALQKSLSSSCCCFVSSPASLVRAFSRRCRADE</sequence>
<protein>
    <submittedName>
        <fullName evidence="1">Uncharacterized protein</fullName>
    </submittedName>
</protein>
<accession>A0A6B0UMA4</accession>
<evidence type="ECO:0000313" key="1">
    <source>
        <dbReference type="EMBL" id="MXU90755.1"/>
    </source>
</evidence>